<sequence>MKASKPPHVSAFGNNFRAHSFSNGFGGFGSPYGSYDSGFGAAPYRVAGGLGSRLGRNGGYPACRS</sequence>
<reference evidence="1 3" key="1">
    <citation type="journal article" date="2018" name="PLoS Genet.">
        <title>Population sequencing reveals clonal diversity and ancestral inbreeding in the grapevine cultivar Chardonnay.</title>
        <authorList>
            <person name="Roach M.J."/>
            <person name="Johnson D.L."/>
            <person name="Bohlmann J."/>
            <person name="van Vuuren H.J."/>
            <person name="Jones S.J."/>
            <person name="Pretorius I.S."/>
            <person name="Schmidt S.A."/>
            <person name="Borneman A.R."/>
        </authorList>
    </citation>
    <scope>NUCLEOTIDE SEQUENCE [LARGE SCALE GENOMIC DNA]</scope>
    <source>
        <strain evidence="3">cv. Chardonnay</strain>
        <strain evidence="1">I10V1</strain>
        <tissue evidence="1">Leaf</tissue>
    </source>
</reference>
<accession>A0A438E4R3</accession>
<dbReference type="EMBL" id="QGNW01000065">
    <property type="protein sequence ID" value="RVX03613.1"/>
    <property type="molecule type" value="Genomic_DNA"/>
</dbReference>
<evidence type="ECO:0000313" key="1">
    <source>
        <dbReference type="EMBL" id="RVW42659.1"/>
    </source>
</evidence>
<evidence type="ECO:0000313" key="2">
    <source>
        <dbReference type="EMBL" id="RVX03613.1"/>
    </source>
</evidence>
<dbReference type="EMBL" id="QGNW01001397">
    <property type="protein sequence ID" value="RVW42659.1"/>
    <property type="molecule type" value="Genomic_DNA"/>
</dbReference>
<evidence type="ECO:0000313" key="3">
    <source>
        <dbReference type="Proteomes" id="UP000288805"/>
    </source>
</evidence>
<comment type="caution">
    <text evidence="1">The sequence shown here is derived from an EMBL/GenBank/DDBJ whole genome shotgun (WGS) entry which is preliminary data.</text>
</comment>
<dbReference type="AlphaFoldDB" id="A0A438E4R3"/>
<protein>
    <submittedName>
        <fullName evidence="1">Uncharacterized protein</fullName>
    </submittedName>
</protein>
<organism evidence="1 3">
    <name type="scientific">Vitis vinifera</name>
    <name type="common">Grape</name>
    <dbReference type="NCBI Taxonomy" id="29760"/>
    <lineage>
        <taxon>Eukaryota</taxon>
        <taxon>Viridiplantae</taxon>
        <taxon>Streptophyta</taxon>
        <taxon>Embryophyta</taxon>
        <taxon>Tracheophyta</taxon>
        <taxon>Spermatophyta</taxon>
        <taxon>Magnoliopsida</taxon>
        <taxon>eudicotyledons</taxon>
        <taxon>Gunneridae</taxon>
        <taxon>Pentapetalae</taxon>
        <taxon>rosids</taxon>
        <taxon>Vitales</taxon>
        <taxon>Vitaceae</taxon>
        <taxon>Viteae</taxon>
        <taxon>Vitis</taxon>
    </lineage>
</organism>
<name>A0A438E4R3_VITVI</name>
<dbReference type="Proteomes" id="UP000288805">
    <property type="component" value="Unassembled WGS sequence"/>
</dbReference>
<gene>
    <name evidence="2" type="ORF">CK203_027901</name>
    <name evidence="1" type="ORF">CK203_098278</name>
</gene>
<proteinExistence type="predicted"/>